<dbReference type="EMBL" id="CACVAY010000059">
    <property type="protein sequence ID" value="CAA6813034.1"/>
    <property type="molecule type" value="Genomic_DNA"/>
</dbReference>
<gene>
    <name evidence="2" type="ORF">HELGO_WM38160</name>
</gene>
<dbReference type="AlphaFoldDB" id="A0A6S6TDB5"/>
<evidence type="ECO:0000313" key="2">
    <source>
        <dbReference type="EMBL" id="CAA6813034.1"/>
    </source>
</evidence>
<dbReference type="PROSITE" id="PS51354">
    <property type="entry name" value="GLUTAREDOXIN_2"/>
    <property type="match status" value="1"/>
</dbReference>
<dbReference type="SUPFAM" id="SSF52833">
    <property type="entry name" value="Thioredoxin-like"/>
    <property type="match status" value="1"/>
</dbReference>
<dbReference type="InterPro" id="IPR002109">
    <property type="entry name" value="Glutaredoxin"/>
</dbReference>
<sequence>MTSKVEVYGTYNGKKCVNVREFFAKKNIEYIDNLIDLMPLEKDEMIRRTGLKYYPQIFINDEYIGGEEELMMLAADGKLEKLLGL</sequence>
<protein>
    <submittedName>
        <fullName evidence="2">Glutaredoxin 3</fullName>
    </submittedName>
</protein>
<name>A0A6S6TDB5_9GAMM</name>
<dbReference type="Pfam" id="PF00462">
    <property type="entry name" value="Glutaredoxin"/>
    <property type="match status" value="1"/>
</dbReference>
<proteinExistence type="predicted"/>
<accession>A0A6S6TDB5</accession>
<dbReference type="PANTHER" id="PTHR46361:SF3">
    <property type="entry name" value="ELECTRON CARRIER_ PROTEIN DISULFIDE OXIDOREDUCTASE"/>
    <property type="match status" value="1"/>
</dbReference>
<dbReference type="PANTHER" id="PTHR46361">
    <property type="entry name" value="ELECTRON CARRIER/ PROTEIN DISULFIDE OXIDOREDUCTASE"/>
    <property type="match status" value="1"/>
</dbReference>
<evidence type="ECO:0000259" key="1">
    <source>
        <dbReference type="Pfam" id="PF00462"/>
    </source>
</evidence>
<organism evidence="2">
    <name type="scientific">uncultured Thiotrichaceae bacterium</name>
    <dbReference type="NCBI Taxonomy" id="298394"/>
    <lineage>
        <taxon>Bacteria</taxon>
        <taxon>Pseudomonadati</taxon>
        <taxon>Pseudomonadota</taxon>
        <taxon>Gammaproteobacteria</taxon>
        <taxon>Thiotrichales</taxon>
        <taxon>Thiotrichaceae</taxon>
        <taxon>environmental samples</taxon>
    </lineage>
</organism>
<reference evidence="2" key="1">
    <citation type="submission" date="2020-01" db="EMBL/GenBank/DDBJ databases">
        <authorList>
            <person name="Meier V. D."/>
            <person name="Meier V D."/>
        </authorList>
    </citation>
    <scope>NUCLEOTIDE SEQUENCE</scope>
    <source>
        <strain evidence="2">HLG_WM_MAG_07</strain>
    </source>
</reference>
<feature type="domain" description="Glutaredoxin" evidence="1">
    <location>
        <begin position="15"/>
        <end position="64"/>
    </location>
</feature>
<dbReference type="Gene3D" id="3.40.30.10">
    <property type="entry name" value="Glutaredoxin"/>
    <property type="match status" value="1"/>
</dbReference>
<dbReference type="InterPro" id="IPR036249">
    <property type="entry name" value="Thioredoxin-like_sf"/>
</dbReference>